<accession>A0A3L7AU35</accession>
<reference evidence="1 2" key="1">
    <citation type="submission" date="2018-10" db="EMBL/GenBank/DDBJ databases">
        <authorList>
            <person name="Li J."/>
        </authorList>
    </citation>
    <scope>NUCLEOTIDE SEQUENCE [LARGE SCALE GENOMIC DNA]</scope>
    <source>
        <strain evidence="1 2">JCM 11654</strain>
    </source>
</reference>
<dbReference type="RefSeq" id="WP_121688136.1">
    <property type="nucleotide sequence ID" value="NZ_RCUY01000005.1"/>
</dbReference>
<evidence type="ECO:0000313" key="1">
    <source>
        <dbReference type="EMBL" id="RLP82998.1"/>
    </source>
</evidence>
<organism evidence="1 2">
    <name type="scientific">Mycetocola lacteus</name>
    <dbReference type="NCBI Taxonomy" id="76637"/>
    <lineage>
        <taxon>Bacteria</taxon>
        <taxon>Bacillati</taxon>
        <taxon>Actinomycetota</taxon>
        <taxon>Actinomycetes</taxon>
        <taxon>Micrococcales</taxon>
        <taxon>Microbacteriaceae</taxon>
        <taxon>Mycetocola</taxon>
    </lineage>
</organism>
<gene>
    <name evidence="1" type="ORF">D9V34_07075</name>
</gene>
<proteinExistence type="predicted"/>
<protein>
    <submittedName>
        <fullName evidence="1">Uncharacterized protein</fullName>
    </submittedName>
</protein>
<sequence>MAGNVPLVLNGPAAARALVARGAVRAGWCLEEVDRAFGAPRSDRVMPYPNAAAALTRVRQLGALRTGPISEAPEGSVLYYTFGSLGHIALKGAGGRVATIDFPTRGKSALVDPNDMARGWPSVRYVGYAWGPGAYLGNTVSVAVPRPPQPEPTPEGEFMPKIVHATSPKPGTIALISEFSARVYTAPGGDQGASIAVNGRAFGTVTGFTEAEVAILVAEAEARGSALAAKIARAQG</sequence>
<name>A0A3L7AU35_9MICO</name>
<dbReference type="AlphaFoldDB" id="A0A3L7AU35"/>
<dbReference type="Proteomes" id="UP000269438">
    <property type="component" value="Unassembled WGS sequence"/>
</dbReference>
<evidence type="ECO:0000313" key="2">
    <source>
        <dbReference type="Proteomes" id="UP000269438"/>
    </source>
</evidence>
<keyword evidence="2" id="KW-1185">Reference proteome</keyword>
<comment type="caution">
    <text evidence="1">The sequence shown here is derived from an EMBL/GenBank/DDBJ whole genome shotgun (WGS) entry which is preliminary data.</text>
</comment>
<dbReference type="EMBL" id="RCUY01000005">
    <property type="protein sequence ID" value="RLP82998.1"/>
    <property type="molecule type" value="Genomic_DNA"/>
</dbReference>